<keyword evidence="3" id="KW-1185">Reference proteome</keyword>
<dbReference type="AlphaFoldDB" id="A0A1Y2G5K1"/>
<accession>A0A1Y2G5K1</accession>
<reference evidence="2 3" key="1">
    <citation type="submission" date="2016-07" db="EMBL/GenBank/DDBJ databases">
        <title>Pervasive Adenine N6-methylation of Active Genes in Fungi.</title>
        <authorList>
            <consortium name="DOE Joint Genome Institute"/>
            <person name="Mondo S.J."/>
            <person name="Dannebaum R.O."/>
            <person name="Kuo R.C."/>
            <person name="Labutti K."/>
            <person name="Haridas S."/>
            <person name="Kuo A."/>
            <person name="Salamov A."/>
            <person name="Ahrendt S.R."/>
            <person name="Lipzen A."/>
            <person name="Sullivan W."/>
            <person name="Andreopoulos W.B."/>
            <person name="Clum A."/>
            <person name="Lindquist E."/>
            <person name="Daum C."/>
            <person name="Ramamoorthy G.K."/>
            <person name="Gryganskyi A."/>
            <person name="Culley D."/>
            <person name="Magnuson J.K."/>
            <person name="James T.Y."/>
            <person name="O'Malley M.A."/>
            <person name="Stajich J.E."/>
            <person name="Spatafora J.W."/>
            <person name="Visel A."/>
            <person name="Grigoriev I.V."/>
        </authorList>
    </citation>
    <scope>NUCLEOTIDE SEQUENCE [LARGE SCALE GENOMIC DNA]</scope>
    <source>
        <strain evidence="2 3">NRRL 3116</strain>
    </source>
</reference>
<dbReference type="PANTHER" id="PTHR38698">
    <property type="entry name" value="EXPRESSED PROTEIN"/>
    <property type="match status" value="1"/>
</dbReference>
<feature type="region of interest" description="Disordered" evidence="1">
    <location>
        <begin position="275"/>
        <end position="316"/>
    </location>
</feature>
<feature type="compositionally biased region" description="Polar residues" evidence="1">
    <location>
        <begin position="72"/>
        <end position="81"/>
    </location>
</feature>
<feature type="region of interest" description="Disordered" evidence="1">
    <location>
        <begin position="1"/>
        <end position="87"/>
    </location>
</feature>
<organism evidence="2 3">
    <name type="scientific">Lobosporangium transversale</name>
    <dbReference type="NCBI Taxonomy" id="64571"/>
    <lineage>
        <taxon>Eukaryota</taxon>
        <taxon>Fungi</taxon>
        <taxon>Fungi incertae sedis</taxon>
        <taxon>Mucoromycota</taxon>
        <taxon>Mortierellomycotina</taxon>
        <taxon>Mortierellomycetes</taxon>
        <taxon>Mortierellales</taxon>
        <taxon>Mortierellaceae</taxon>
        <taxon>Lobosporangium</taxon>
    </lineage>
</organism>
<sequence length="475" mass="52512">MSTMEEHQESQEEQQQQNIAAADEPAPKQPSDESENSVVVEGDLFSPNTINDRISGKNDDNLDDFGDFGSAQDINNNTTTLGVEGRRNNDLFEDDGFGAFDTATTTAAITTQMSAPSNDDDDFGDFGEVQAAGNDNDGFGDFNDFADGDGFQTADGDDDFGSFESVEDGNPFGEPVQIQVSAPVPTPAPVAEEAPVVIAPDFTAVNSLQVENYVLEKLSELYPIEDDDNHGNYSAPSLLNTDMEELDMASLLAEQELWTSLCEQSFQIHDNISTHHHYHHHHRQQQQNNNRNSSTEYPTSPLAKSSSPSSQAAPQFQWKHSNLRKEYYASLGLVVAKEQTVVTPSSIPNSLNNISLARSRVSSPMIVSTETMPERKPIDIAAVQAYCQFTPENLGGYSGEEMKDIIAQLTEYTRQASDELTYWLDQREQMIMDSERYNEMIGSLVGRAAQLKDAESKQSTKTKTKRLTRSSFHLK</sequence>
<feature type="compositionally biased region" description="Basic residues" evidence="1">
    <location>
        <begin position="275"/>
        <end position="284"/>
    </location>
</feature>
<feature type="region of interest" description="Disordered" evidence="1">
    <location>
        <begin position="452"/>
        <end position="475"/>
    </location>
</feature>
<protein>
    <submittedName>
        <fullName evidence="2">Uncharacterized protein</fullName>
    </submittedName>
</protein>
<dbReference type="PANTHER" id="PTHR38698:SF1">
    <property type="entry name" value="FUNGAL PROTEIN"/>
    <property type="match status" value="1"/>
</dbReference>
<dbReference type="STRING" id="64571.A0A1Y2G5K1"/>
<gene>
    <name evidence="2" type="ORF">BCR41DRAFT_390812</name>
</gene>
<proteinExistence type="predicted"/>
<dbReference type="GeneID" id="33570123"/>
<dbReference type="Proteomes" id="UP000193648">
    <property type="component" value="Unassembled WGS sequence"/>
</dbReference>
<feature type="compositionally biased region" description="Basic and acidic residues" evidence="1">
    <location>
        <begin position="1"/>
        <end position="10"/>
    </location>
</feature>
<feature type="compositionally biased region" description="Basic residues" evidence="1">
    <location>
        <begin position="460"/>
        <end position="475"/>
    </location>
</feature>
<evidence type="ECO:0000313" key="3">
    <source>
        <dbReference type="Proteomes" id="UP000193648"/>
    </source>
</evidence>
<name>A0A1Y2G5K1_9FUNG</name>
<feature type="compositionally biased region" description="Low complexity" evidence="1">
    <location>
        <begin position="300"/>
        <end position="316"/>
    </location>
</feature>
<comment type="caution">
    <text evidence="2">The sequence shown here is derived from an EMBL/GenBank/DDBJ whole genome shotgun (WGS) entry which is preliminary data.</text>
</comment>
<evidence type="ECO:0000313" key="2">
    <source>
        <dbReference type="EMBL" id="ORY95184.1"/>
    </source>
</evidence>
<dbReference type="InterPro" id="IPR031355">
    <property type="entry name" value="YBL010C/LAA2-like"/>
</dbReference>
<dbReference type="Pfam" id="PF17104">
    <property type="entry name" value="YBL010C_LAA2"/>
    <property type="match status" value="1"/>
</dbReference>
<dbReference type="EMBL" id="MCFF01000083">
    <property type="protein sequence ID" value="ORY95184.1"/>
    <property type="molecule type" value="Genomic_DNA"/>
</dbReference>
<evidence type="ECO:0000256" key="1">
    <source>
        <dbReference type="SAM" id="MobiDB-lite"/>
    </source>
</evidence>
<dbReference type="InParanoid" id="A0A1Y2G5K1"/>
<dbReference type="RefSeq" id="XP_021875388.1">
    <property type="nucleotide sequence ID" value="XM_022028280.1"/>
</dbReference>
<dbReference type="OrthoDB" id="5378975at2759"/>